<dbReference type="PANTHER" id="PTHR11846:SF0">
    <property type="entry name" value="ADENYLOSUCCINATE SYNTHETASE"/>
    <property type="match status" value="1"/>
</dbReference>
<evidence type="ECO:0000256" key="6">
    <source>
        <dbReference type="ARBA" id="ARBA00023134"/>
    </source>
</evidence>
<protein>
    <recommendedName>
        <fullName evidence="8">Adenylosuccinate synthase</fullName>
    </recommendedName>
</protein>
<proteinExistence type="inferred from homology"/>
<dbReference type="AlphaFoldDB" id="A0A383BMD5"/>
<dbReference type="EMBL" id="UINC01201618">
    <property type="protein sequence ID" value="SVE21039.1"/>
    <property type="molecule type" value="Genomic_DNA"/>
</dbReference>
<dbReference type="PROSITE" id="PS01266">
    <property type="entry name" value="ADENYLOSUCCIN_SYN_1"/>
    <property type="match status" value="1"/>
</dbReference>
<accession>A0A383BMD5</accession>
<keyword evidence="1" id="KW-0436">Ligase</keyword>
<dbReference type="GO" id="GO:0046872">
    <property type="term" value="F:metal ion binding"/>
    <property type="evidence" value="ECO:0007669"/>
    <property type="project" value="UniProtKB-KW"/>
</dbReference>
<evidence type="ECO:0000256" key="1">
    <source>
        <dbReference type="ARBA" id="ARBA00022598"/>
    </source>
</evidence>
<keyword evidence="6" id="KW-0342">GTP-binding</keyword>
<dbReference type="Gene3D" id="3.40.440.10">
    <property type="entry name" value="Adenylosuccinate Synthetase, subunit A, domain 1"/>
    <property type="match status" value="1"/>
</dbReference>
<sequence>MPTKIVLGAQWGDEGKAKIVDYLTVDADYVVRFQGGANAGHTVMVGDDTFVFHVIPAGILHEDKVCVVSNGVVLDPEVLLAEVDELAQRGVSTEGRLFISHSAHLVMPYHKEHDAALERVLS</sequence>
<dbReference type="InterPro" id="IPR042109">
    <property type="entry name" value="Adenylosuccinate_synth_dom1"/>
</dbReference>
<dbReference type="SMART" id="SM00788">
    <property type="entry name" value="Adenylsucc_synt"/>
    <property type="match status" value="1"/>
</dbReference>
<evidence type="ECO:0000256" key="5">
    <source>
        <dbReference type="ARBA" id="ARBA00022842"/>
    </source>
</evidence>
<dbReference type="GO" id="GO:0005737">
    <property type="term" value="C:cytoplasm"/>
    <property type="evidence" value="ECO:0007669"/>
    <property type="project" value="TreeGrafter"/>
</dbReference>
<evidence type="ECO:0008006" key="8">
    <source>
        <dbReference type="Google" id="ProtNLM"/>
    </source>
</evidence>
<evidence type="ECO:0000256" key="2">
    <source>
        <dbReference type="ARBA" id="ARBA00022723"/>
    </source>
</evidence>
<gene>
    <name evidence="7" type="ORF">METZ01_LOCUS473893</name>
</gene>
<reference evidence="7" key="1">
    <citation type="submission" date="2018-05" db="EMBL/GenBank/DDBJ databases">
        <authorList>
            <person name="Lanie J.A."/>
            <person name="Ng W.-L."/>
            <person name="Kazmierczak K.M."/>
            <person name="Andrzejewski T.M."/>
            <person name="Davidsen T.M."/>
            <person name="Wayne K.J."/>
            <person name="Tettelin H."/>
            <person name="Glass J.I."/>
            <person name="Rusch D."/>
            <person name="Podicherti R."/>
            <person name="Tsui H.-C.T."/>
            <person name="Winkler M.E."/>
        </authorList>
    </citation>
    <scope>NUCLEOTIDE SEQUENCE</scope>
</reference>
<evidence type="ECO:0000256" key="3">
    <source>
        <dbReference type="ARBA" id="ARBA00022741"/>
    </source>
</evidence>
<feature type="non-terminal residue" evidence="7">
    <location>
        <position position="122"/>
    </location>
</feature>
<dbReference type="Pfam" id="PF00709">
    <property type="entry name" value="Adenylsucc_synt"/>
    <property type="match status" value="1"/>
</dbReference>
<keyword evidence="5" id="KW-0460">Magnesium</keyword>
<dbReference type="InterPro" id="IPR027417">
    <property type="entry name" value="P-loop_NTPase"/>
</dbReference>
<evidence type="ECO:0000256" key="4">
    <source>
        <dbReference type="ARBA" id="ARBA00022755"/>
    </source>
</evidence>
<dbReference type="GO" id="GO:0046040">
    <property type="term" value="P:IMP metabolic process"/>
    <property type="evidence" value="ECO:0007669"/>
    <property type="project" value="TreeGrafter"/>
</dbReference>
<dbReference type="HAMAP" id="MF_00011">
    <property type="entry name" value="Adenylosucc_synth"/>
    <property type="match status" value="1"/>
</dbReference>
<dbReference type="GO" id="GO:0004019">
    <property type="term" value="F:adenylosuccinate synthase activity"/>
    <property type="evidence" value="ECO:0007669"/>
    <property type="project" value="InterPro"/>
</dbReference>
<organism evidence="7">
    <name type="scientific">marine metagenome</name>
    <dbReference type="NCBI Taxonomy" id="408172"/>
    <lineage>
        <taxon>unclassified sequences</taxon>
        <taxon>metagenomes</taxon>
        <taxon>ecological metagenomes</taxon>
    </lineage>
</organism>
<keyword evidence="3" id="KW-0547">Nucleotide-binding</keyword>
<dbReference type="GO" id="GO:0005525">
    <property type="term" value="F:GTP binding"/>
    <property type="evidence" value="ECO:0007669"/>
    <property type="project" value="UniProtKB-KW"/>
</dbReference>
<keyword evidence="4" id="KW-0658">Purine biosynthesis</keyword>
<keyword evidence="2" id="KW-0479">Metal-binding</keyword>
<dbReference type="GO" id="GO:0044208">
    <property type="term" value="P:'de novo' AMP biosynthetic process"/>
    <property type="evidence" value="ECO:0007669"/>
    <property type="project" value="TreeGrafter"/>
</dbReference>
<evidence type="ECO:0000313" key="7">
    <source>
        <dbReference type="EMBL" id="SVE21039.1"/>
    </source>
</evidence>
<name>A0A383BMD5_9ZZZZ</name>
<dbReference type="InterPro" id="IPR018220">
    <property type="entry name" value="Adenylosuccin_syn_GTP-bd"/>
</dbReference>
<dbReference type="InterPro" id="IPR001114">
    <property type="entry name" value="Adenylosuccinate_synthetase"/>
</dbReference>
<dbReference type="PANTHER" id="PTHR11846">
    <property type="entry name" value="ADENYLOSUCCINATE SYNTHETASE"/>
    <property type="match status" value="1"/>
</dbReference>
<dbReference type="SUPFAM" id="SSF52540">
    <property type="entry name" value="P-loop containing nucleoside triphosphate hydrolases"/>
    <property type="match status" value="1"/>
</dbReference>